<comment type="subcellular location">
    <subcellularLocation>
        <location evidence="2">Cytoplasm</location>
    </subcellularLocation>
    <subcellularLocation>
        <location evidence="1">Nucleus</location>
    </subcellularLocation>
</comment>
<dbReference type="eggNOG" id="KOG4379">
    <property type="taxonomic scope" value="Eukaryota"/>
</dbReference>
<protein>
    <recommendedName>
        <fullName evidence="3">NudC domain-containing protein 1</fullName>
    </recommendedName>
</protein>
<accession>S8EJD4</accession>
<dbReference type="InterPro" id="IPR007052">
    <property type="entry name" value="CS_dom"/>
</dbReference>
<proteinExistence type="predicted"/>
<evidence type="ECO:0000256" key="4">
    <source>
        <dbReference type="ARBA" id="ARBA00022490"/>
    </source>
</evidence>
<keyword evidence="4" id="KW-0963">Cytoplasm</keyword>
<feature type="domain" description="CS" evidence="7">
    <location>
        <begin position="309"/>
        <end position="414"/>
    </location>
</feature>
<evidence type="ECO:0000256" key="5">
    <source>
        <dbReference type="ARBA" id="ARBA00023242"/>
    </source>
</evidence>
<name>S8EJD4_FOMSC</name>
<keyword evidence="5" id="KW-0539">Nucleus</keyword>
<evidence type="ECO:0000313" key="8">
    <source>
        <dbReference type="EMBL" id="EPT05232.1"/>
    </source>
</evidence>
<reference evidence="8 9" key="1">
    <citation type="journal article" date="2012" name="Science">
        <title>The Paleozoic origin of enzymatic lignin decomposition reconstructed from 31 fungal genomes.</title>
        <authorList>
            <person name="Floudas D."/>
            <person name="Binder M."/>
            <person name="Riley R."/>
            <person name="Barry K."/>
            <person name="Blanchette R.A."/>
            <person name="Henrissat B."/>
            <person name="Martinez A.T."/>
            <person name="Otillar R."/>
            <person name="Spatafora J.W."/>
            <person name="Yadav J.S."/>
            <person name="Aerts A."/>
            <person name="Benoit I."/>
            <person name="Boyd A."/>
            <person name="Carlson A."/>
            <person name="Copeland A."/>
            <person name="Coutinho P.M."/>
            <person name="de Vries R.P."/>
            <person name="Ferreira P."/>
            <person name="Findley K."/>
            <person name="Foster B."/>
            <person name="Gaskell J."/>
            <person name="Glotzer D."/>
            <person name="Gorecki P."/>
            <person name="Heitman J."/>
            <person name="Hesse C."/>
            <person name="Hori C."/>
            <person name="Igarashi K."/>
            <person name="Jurgens J.A."/>
            <person name="Kallen N."/>
            <person name="Kersten P."/>
            <person name="Kohler A."/>
            <person name="Kuees U."/>
            <person name="Kumar T.K.A."/>
            <person name="Kuo A."/>
            <person name="LaButti K."/>
            <person name="Larrondo L.F."/>
            <person name="Lindquist E."/>
            <person name="Ling A."/>
            <person name="Lombard V."/>
            <person name="Lucas S."/>
            <person name="Lundell T."/>
            <person name="Martin R."/>
            <person name="McLaughlin D.J."/>
            <person name="Morgenstern I."/>
            <person name="Morin E."/>
            <person name="Murat C."/>
            <person name="Nagy L.G."/>
            <person name="Nolan M."/>
            <person name="Ohm R.A."/>
            <person name="Patyshakuliyeva A."/>
            <person name="Rokas A."/>
            <person name="Ruiz-Duenas F.J."/>
            <person name="Sabat G."/>
            <person name="Salamov A."/>
            <person name="Samejima M."/>
            <person name="Schmutz J."/>
            <person name="Slot J.C."/>
            <person name="St John F."/>
            <person name="Stenlid J."/>
            <person name="Sun H."/>
            <person name="Sun S."/>
            <person name="Syed K."/>
            <person name="Tsang A."/>
            <person name="Wiebenga A."/>
            <person name="Young D."/>
            <person name="Pisabarro A."/>
            <person name="Eastwood D.C."/>
            <person name="Martin F."/>
            <person name="Cullen D."/>
            <person name="Grigoriev I.V."/>
            <person name="Hibbett D.S."/>
        </authorList>
    </citation>
    <scope>NUCLEOTIDE SEQUENCE</scope>
    <source>
        <strain evidence="9">FP-58527</strain>
    </source>
</reference>
<dbReference type="PANTHER" id="PTHR21664">
    <property type="entry name" value="CHRONIC MYELOGENOUS LEUKEMIA TUMOR ANTIGEN 66"/>
    <property type="match status" value="1"/>
</dbReference>
<dbReference type="STRING" id="743788.S8EJD4"/>
<evidence type="ECO:0000256" key="3">
    <source>
        <dbReference type="ARBA" id="ARBA00018915"/>
    </source>
</evidence>
<keyword evidence="9" id="KW-1185">Reference proteome</keyword>
<dbReference type="GO" id="GO:0005737">
    <property type="term" value="C:cytoplasm"/>
    <property type="evidence" value="ECO:0007669"/>
    <property type="project" value="UniProtKB-SubCell"/>
</dbReference>
<dbReference type="EMBL" id="KE504124">
    <property type="protein sequence ID" value="EPT05232.1"/>
    <property type="molecule type" value="Genomic_DNA"/>
</dbReference>
<evidence type="ECO:0000259" key="7">
    <source>
        <dbReference type="PROSITE" id="PS51203"/>
    </source>
</evidence>
<dbReference type="AlphaFoldDB" id="S8EJD4"/>
<dbReference type="Gene3D" id="2.60.40.790">
    <property type="match status" value="1"/>
</dbReference>
<dbReference type="PROSITE" id="PS51203">
    <property type="entry name" value="CS"/>
    <property type="match status" value="1"/>
</dbReference>
<evidence type="ECO:0000256" key="6">
    <source>
        <dbReference type="SAM" id="MobiDB-lite"/>
    </source>
</evidence>
<dbReference type="Proteomes" id="UP000015241">
    <property type="component" value="Unassembled WGS sequence"/>
</dbReference>
<dbReference type="SUPFAM" id="SSF49764">
    <property type="entry name" value="HSP20-like chaperones"/>
    <property type="match status" value="1"/>
</dbReference>
<dbReference type="GO" id="GO:0005634">
    <property type="term" value="C:nucleus"/>
    <property type="evidence" value="ECO:0007669"/>
    <property type="project" value="UniProtKB-SubCell"/>
</dbReference>
<evidence type="ECO:0000256" key="2">
    <source>
        <dbReference type="ARBA" id="ARBA00004496"/>
    </source>
</evidence>
<dbReference type="InterPro" id="IPR008978">
    <property type="entry name" value="HSP20-like_chaperone"/>
</dbReference>
<dbReference type="Pfam" id="PF04969">
    <property type="entry name" value="CS"/>
    <property type="match status" value="1"/>
</dbReference>
<dbReference type="OrthoDB" id="428655at2759"/>
<dbReference type="HOGENOM" id="CLU_021382_0_0_1"/>
<sequence>MATFKANRALLNPRFEGYKLSPIPQEQAVSHYSLQYKPSQLNVSGRSHVSFQEVQSRISHNHLALCKQDGSAVYVDAELRVVSMKLSEVDPQPGLRLLYELLKPIISPDVDAPQREYPSAGFLDATSLFVSDGYGTLYVLLIPSTGSAKLVGTFELAIPAAYGSSRGVVPFRIHNVAQTAQEEAVLILSSKHYPKEDPATGNGSSNGGHAQANGPTFDIWAVRFTLPIAALPDQSRPLDILWHRRGDDVPIYTFYDADRRSFMLVGATYNTINVDPPSAYTPEPDELAPIPRANENLDGTPSQTPNAPPKPPPYSWTQTSDSVTIAIPLPSSTPTDAIKVAFSLRTLTIFVRGTSSGEDQPPVPLPRYDMKPLWDHIQPTTSMWTFDRAAERRYGVLTLHLDKAHEGTRWPQVFAAPGATAPSGPQPHAVDEGVAETLDPSELYAIREALEKYTSALQTGEDASGLGLGRGVPRLAKEELDDELDVNVGRTACVTWVGVDGSGAVAHDDDAPLQVLSTPFPGADGAPSLVVKNGLDGVVYELGAASSPDQKPEWKHTSTYSALAFVLASKRDTRFTFHVSSQAVLAFESGARDLGGNVYIYRGAPTKEKWAKQAVLRVGGGPAGSLLGIGLVTVGPNAEPVILCLCEGELILLRNVL</sequence>
<organism evidence="8 9">
    <name type="scientific">Fomitopsis schrenkii</name>
    <name type="common">Brown rot fungus</name>
    <dbReference type="NCBI Taxonomy" id="2126942"/>
    <lineage>
        <taxon>Eukaryota</taxon>
        <taxon>Fungi</taxon>
        <taxon>Dikarya</taxon>
        <taxon>Basidiomycota</taxon>
        <taxon>Agaricomycotina</taxon>
        <taxon>Agaricomycetes</taxon>
        <taxon>Polyporales</taxon>
        <taxon>Fomitopsis</taxon>
    </lineage>
</organism>
<dbReference type="PANTHER" id="PTHR21664:SF1">
    <property type="entry name" value="NUDC DOMAIN-CONTAINING PROTEIN 1"/>
    <property type="match status" value="1"/>
</dbReference>
<feature type="region of interest" description="Disordered" evidence="6">
    <location>
        <begin position="276"/>
        <end position="316"/>
    </location>
</feature>
<dbReference type="InParanoid" id="S8EJD4"/>
<dbReference type="CDD" id="cd06467">
    <property type="entry name" value="p23_NUDC_like"/>
    <property type="match status" value="1"/>
</dbReference>
<dbReference type="InterPro" id="IPR037895">
    <property type="entry name" value="NUDCD1"/>
</dbReference>
<gene>
    <name evidence="8" type="ORF">FOMPIDRAFT_1155925</name>
</gene>
<evidence type="ECO:0000313" key="9">
    <source>
        <dbReference type="Proteomes" id="UP000015241"/>
    </source>
</evidence>
<evidence type="ECO:0000256" key="1">
    <source>
        <dbReference type="ARBA" id="ARBA00004123"/>
    </source>
</evidence>